<dbReference type="SUPFAM" id="SSF48371">
    <property type="entry name" value="ARM repeat"/>
    <property type="match status" value="1"/>
</dbReference>
<dbReference type="RefSeq" id="XP_016765749.1">
    <property type="nucleotide sequence ID" value="XM_016901044.1"/>
</dbReference>
<gene>
    <name evidence="2" type="ORF">SEPMUDRAFT_113618</name>
</gene>
<reference evidence="2 3" key="1">
    <citation type="journal article" date="2012" name="PLoS Pathog.">
        <title>Diverse lifestyles and strategies of plant pathogenesis encoded in the genomes of eighteen Dothideomycetes fungi.</title>
        <authorList>
            <person name="Ohm R.A."/>
            <person name="Feau N."/>
            <person name="Henrissat B."/>
            <person name="Schoch C.L."/>
            <person name="Horwitz B.A."/>
            <person name="Barry K.W."/>
            <person name="Condon B.J."/>
            <person name="Copeland A.C."/>
            <person name="Dhillon B."/>
            <person name="Glaser F."/>
            <person name="Hesse C.N."/>
            <person name="Kosti I."/>
            <person name="LaButti K."/>
            <person name="Lindquist E.A."/>
            <person name="Lucas S."/>
            <person name="Salamov A.A."/>
            <person name="Bradshaw R.E."/>
            <person name="Ciuffetti L."/>
            <person name="Hamelin R.C."/>
            <person name="Kema G.H.J."/>
            <person name="Lawrence C."/>
            <person name="Scott J.A."/>
            <person name="Spatafora J.W."/>
            <person name="Turgeon B.G."/>
            <person name="de Wit P.J.G.M."/>
            <person name="Zhong S."/>
            <person name="Goodwin S.B."/>
            <person name="Grigoriev I.V."/>
        </authorList>
    </citation>
    <scope>NUCLEOTIDE SEQUENCE [LARGE SCALE GENOMIC DNA]</scope>
    <source>
        <strain evidence="2 3">SO2202</strain>
    </source>
</reference>
<evidence type="ECO:0000259" key="1">
    <source>
        <dbReference type="Pfam" id="PF10441"/>
    </source>
</evidence>
<dbReference type="EMBL" id="KB456260">
    <property type="protein sequence ID" value="EMF17628.1"/>
    <property type="molecule type" value="Genomic_DNA"/>
</dbReference>
<keyword evidence="3" id="KW-1185">Reference proteome</keyword>
<dbReference type="STRING" id="692275.N1QNB1"/>
<proteinExistence type="predicted"/>
<dbReference type="Pfam" id="PF10441">
    <property type="entry name" value="Urb2"/>
    <property type="match status" value="1"/>
</dbReference>
<dbReference type="OMA" id="RRQTHEA"/>
<dbReference type="eggNOG" id="ENOG502QTEB">
    <property type="taxonomic scope" value="Eukaryota"/>
</dbReference>
<dbReference type="Proteomes" id="UP000016931">
    <property type="component" value="Unassembled WGS sequence"/>
</dbReference>
<dbReference type="HOGENOM" id="CLU_005258_0_0_1"/>
<evidence type="ECO:0000313" key="3">
    <source>
        <dbReference type="Proteomes" id="UP000016931"/>
    </source>
</evidence>
<dbReference type="InterPro" id="IPR052609">
    <property type="entry name" value="Ribosome_Biogenesis_Reg"/>
</dbReference>
<evidence type="ECO:0000313" key="2">
    <source>
        <dbReference type="EMBL" id="EMF17628.1"/>
    </source>
</evidence>
<dbReference type="PANTHER" id="PTHR15682">
    <property type="entry name" value="UNHEALTHY RIBOSOME BIOGENESIS PROTEIN 2 HOMOLOG"/>
    <property type="match status" value="1"/>
</dbReference>
<dbReference type="GO" id="GO:0042254">
    <property type="term" value="P:ribosome biogenesis"/>
    <property type="evidence" value="ECO:0007669"/>
    <property type="project" value="TreeGrafter"/>
</dbReference>
<dbReference type="InterPro" id="IPR016024">
    <property type="entry name" value="ARM-type_fold"/>
</dbReference>
<dbReference type="PANTHER" id="PTHR15682:SF2">
    <property type="entry name" value="UNHEALTHY RIBOSOME BIOGENESIS PROTEIN 2 HOMOLOG"/>
    <property type="match status" value="1"/>
</dbReference>
<dbReference type="GO" id="GO:0005730">
    <property type="term" value="C:nucleolus"/>
    <property type="evidence" value="ECO:0007669"/>
    <property type="project" value="TreeGrafter"/>
</dbReference>
<name>N1QNB1_SPHMS</name>
<accession>N1QNB1</accession>
<dbReference type="OrthoDB" id="160374at2759"/>
<feature type="domain" description="Nucleolar 27S pre-rRNA processing Urb2/Npa2 C-terminal" evidence="1">
    <location>
        <begin position="1079"/>
        <end position="1288"/>
    </location>
</feature>
<sequence length="1288" mass="141653">MGGTALHDATSLARLKALDSLSTVDVQLQEAQKLCNHSARAEMLLRWLVTRLKLSSPTRLHSGSWNLFASCVRLLPVQRIAAILGSGALHEVLQTTCAEQSIPKDTLSAIWHSWELLHVMSLAPAGAAVMALLRVDGVLAAEICGHWFEHVYRVLQEDDAAATAAVDRLLLNLGVQLWTARKRSSSDDTAFSSKAVVSACRILVLLGKDDERTATKRKRATCALEPTQDYMHALESLVAKHTVLPARASFLATRQQEAGHRKQPPKTGQQLAGVFDALKTSMQDAHEVVPVVLDIALRAVSMPTPGQRNRELPWIETMFEALSEHLNLEDYGQHDEAITAMLHCLAENKVTLSSQKLCGLVKIALVASEATRGVSWRIIAEIVSLNSGIFTDVAIAAELFAAIGARQMSTTANDSIVKDRIIVQIIDAFFQKQQTKDFLALWHLQLQSNVDNQAAEVWLAVVPDVVDAISSLLDADIALSALTEHFVLLQQLAVREERDIIQDDTRRRLRADLVVLRTVFQGLRNGGRVDEHLERSLATLRSLDTSHLHVDCRRELWQFFTVVFEQWLPSWVNAQSDHAAVAAYLTGLVKSDILAMAMKDAQSASCATSAAQVLLGCVHSMGQPYISDGKRAALRPQVVEMLCAQPQSGLSVLAEYPKLLVGLPSASADQVLKTAVSHRAHDGYSDETIRNADSVIPRVLANIMSAVKHKGDMDKWLATLNVSQYALLVPAALSMHERGIVLNRLLTQKSDCPSAGSLEQLSALVLSWLMYPVEDSQLLNLAPTLFNLAFLWAPRTEPTEPSASLQHLPSIVRALFRHLSSAKAQHQRKELSRAATEHIRTWEAGTGGVTNTFASDALILLVCTTIACFEESNSSESEPHAHHDKKVLRALVEHLVTQFEGTQADLARRKSGLSPINYSAAGDGLLILPESVWKLVGSKRKTFIGRLVKAAKDILLSDNSSSAVLKSTSFKLLCRYDAGSDLTETAAQILSRSGTAKDERLVLRWFEESLGTEVSGDAIANIIRSGPPKSLAVAQLNGCMIKKWAKSSVETPATFSANDVWHYLLRTLSETDNGGIQSEALSLIETLAAQKKHIVSQYGLEQSLNAMHQVMSRSSQAEEAFSGVCQVLKVILNQYRTQLQGRFHLVTALFQTLLTSLLDETSATAAPLQIRQRHAKNVAHLLEMFCKPVWVRNTATTNLVDHSRETQKYAGQFVHYILHHYCSQVLASNPAETIRVAIRPGIFAICEAMEAHDEARMRSLSAAMNANERAILRIVVSDWRQFGKWEGK</sequence>
<dbReference type="GeneID" id="27898181"/>
<organism evidence="2 3">
    <name type="scientific">Sphaerulina musiva (strain SO2202)</name>
    <name type="common">Poplar stem canker fungus</name>
    <name type="synonym">Septoria musiva</name>
    <dbReference type="NCBI Taxonomy" id="692275"/>
    <lineage>
        <taxon>Eukaryota</taxon>
        <taxon>Fungi</taxon>
        <taxon>Dikarya</taxon>
        <taxon>Ascomycota</taxon>
        <taxon>Pezizomycotina</taxon>
        <taxon>Dothideomycetes</taxon>
        <taxon>Dothideomycetidae</taxon>
        <taxon>Mycosphaerellales</taxon>
        <taxon>Mycosphaerellaceae</taxon>
        <taxon>Sphaerulina</taxon>
    </lineage>
</organism>
<dbReference type="InterPro" id="IPR018849">
    <property type="entry name" value="Urb2/Npa2_C"/>
</dbReference>
<protein>
    <recommendedName>
        <fullName evidence="1">Nucleolar 27S pre-rRNA processing Urb2/Npa2 C-terminal domain-containing protein</fullName>
    </recommendedName>
</protein>